<protein>
    <submittedName>
        <fullName evidence="2">Uncharacterized protein</fullName>
    </submittedName>
</protein>
<sequence>MAKQNISQADPDKSLEFLKFISNHYGKILGGLSIIGAIFTGGYHLGYKVASIEMEMKINAITNEKNKEINEVISQYIDKRLEQIENIQVEIRKETVSNEK</sequence>
<dbReference type="AlphaFoldDB" id="A0A917HUP0"/>
<reference evidence="2" key="1">
    <citation type="journal article" date="2014" name="Int. J. Syst. Evol. Microbiol.">
        <title>Complete genome sequence of Corynebacterium casei LMG S-19264T (=DSM 44701T), isolated from a smear-ripened cheese.</title>
        <authorList>
            <consortium name="US DOE Joint Genome Institute (JGI-PGF)"/>
            <person name="Walter F."/>
            <person name="Albersmeier A."/>
            <person name="Kalinowski J."/>
            <person name="Ruckert C."/>
        </authorList>
    </citation>
    <scope>NUCLEOTIDE SEQUENCE</scope>
    <source>
        <strain evidence="2">CGMCC 1.12195</strain>
    </source>
</reference>
<dbReference type="Proteomes" id="UP000660862">
    <property type="component" value="Unassembled WGS sequence"/>
</dbReference>
<keyword evidence="1" id="KW-1133">Transmembrane helix</keyword>
<feature type="transmembrane region" description="Helical" evidence="1">
    <location>
        <begin position="28"/>
        <end position="47"/>
    </location>
</feature>
<keyword evidence="1" id="KW-0472">Membrane</keyword>
<keyword evidence="3" id="KW-1185">Reference proteome</keyword>
<dbReference type="RefSeq" id="WP_188506413.1">
    <property type="nucleotide sequence ID" value="NZ_BMER01000002.1"/>
</dbReference>
<dbReference type="EMBL" id="BMER01000002">
    <property type="protein sequence ID" value="GGG89929.1"/>
    <property type="molecule type" value="Genomic_DNA"/>
</dbReference>
<reference evidence="2" key="2">
    <citation type="submission" date="2020-09" db="EMBL/GenBank/DDBJ databases">
        <authorList>
            <person name="Sun Q."/>
            <person name="Zhou Y."/>
        </authorList>
    </citation>
    <scope>NUCLEOTIDE SEQUENCE</scope>
    <source>
        <strain evidence="2">CGMCC 1.12195</strain>
    </source>
</reference>
<evidence type="ECO:0000313" key="3">
    <source>
        <dbReference type="Proteomes" id="UP000660862"/>
    </source>
</evidence>
<gene>
    <name evidence="2" type="ORF">GCM10007415_25300</name>
</gene>
<keyword evidence="1" id="KW-0812">Transmembrane</keyword>
<proteinExistence type="predicted"/>
<accession>A0A917HUP0</accession>
<organism evidence="2 3">
    <name type="scientific">Parapedobacter pyrenivorans</name>
    <dbReference type="NCBI Taxonomy" id="1305674"/>
    <lineage>
        <taxon>Bacteria</taxon>
        <taxon>Pseudomonadati</taxon>
        <taxon>Bacteroidota</taxon>
        <taxon>Sphingobacteriia</taxon>
        <taxon>Sphingobacteriales</taxon>
        <taxon>Sphingobacteriaceae</taxon>
        <taxon>Parapedobacter</taxon>
    </lineage>
</organism>
<evidence type="ECO:0000256" key="1">
    <source>
        <dbReference type="SAM" id="Phobius"/>
    </source>
</evidence>
<evidence type="ECO:0000313" key="2">
    <source>
        <dbReference type="EMBL" id="GGG89929.1"/>
    </source>
</evidence>
<comment type="caution">
    <text evidence="2">The sequence shown here is derived from an EMBL/GenBank/DDBJ whole genome shotgun (WGS) entry which is preliminary data.</text>
</comment>
<name>A0A917HUP0_9SPHI</name>